<keyword evidence="17" id="KW-0464">Manganese</keyword>
<evidence type="ECO:0000256" key="9">
    <source>
        <dbReference type="ARBA" id="ARBA00022723"/>
    </source>
</evidence>
<evidence type="ECO:0000256" key="18">
    <source>
        <dbReference type="ARBA" id="ARBA00023242"/>
    </source>
</evidence>
<evidence type="ECO:0000256" key="16">
    <source>
        <dbReference type="ARBA" id="ARBA00023180"/>
    </source>
</evidence>
<keyword evidence="15" id="KW-0472">Membrane</keyword>
<dbReference type="InterPro" id="IPR032308">
    <property type="entry name" value="TDBD"/>
</dbReference>
<evidence type="ECO:0000259" key="22">
    <source>
        <dbReference type="PROSITE" id="PS50016"/>
    </source>
</evidence>
<evidence type="ECO:0000256" key="13">
    <source>
        <dbReference type="ARBA" id="ARBA00022989"/>
    </source>
</evidence>
<feature type="region of interest" description="Disordered" evidence="21">
    <location>
        <begin position="1297"/>
        <end position="1335"/>
    </location>
</feature>
<evidence type="ECO:0008006" key="26">
    <source>
        <dbReference type="Google" id="ProtNLM"/>
    </source>
</evidence>
<evidence type="ECO:0000256" key="4">
    <source>
        <dbReference type="ARBA" id="ARBA00004922"/>
    </source>
</evidence>
<dbReference type="EMBL" id="VAHF01000003">
    <property type="protein sequence ID" value="TXG66775.1"/>
    <property type="molecule type" value="Genomic_DNA"/>
</dbReference>
<keyword evidence="9" id="KW-0479">Metal-binding</keyword>
<evidence type="ECO:0000313" key="25">
    <source>
        <dbReference type="Proteomes" id="UP000323000"/>
    </source>
</evidence>
<evidence type="ECO:0000256" key="5">
    <source>
        <dbReference type="ARBA" id="ARBA00008661"/>
    </source>
</evidence>
<keyword evidence="10 20" id="KW-0863">Zinc-finger</keyword>
<dbReference type="Gene3D" id="3.30.40.10">
    <property type="entry name" value="Zinc/RING finger domain, C3HC4 (zinc finger)"/>
    <property type="match status" value="2"/>
</dbReference>
<dbReference type="Proteomes" id="UP000323000">
    <property type="component" value="Chromosome 3"/>
</dbReference>
<evidence type="ECO:0000256" key="21">
    <source>
        <dbReference type="SAM" id="MobiDB-lite"/>
    </source>
</evidence>
<evidence type="ECO:0000256" key="1">
    <source>
        <dbReference type="ARBA" id="ARBA00001936"/>
    </source>
</evidence>
<evidence type="ECO:0000256" key="14">
    <source>
        <dbReference type="ARBA" id="ARBA00023034"/>
    </source>
</evidence>
<dbReference type="Gene3D" id="3.90.550.50">
    <property type="match status" value="1"/>
</dbReference>
<dbReference type="GO" id="GO:0016758">
    <property type="term" value="F:hexosyltransferase activity"/>
    <property type="evidence" value="ECO:0007669"/>
    <property type="project" value="InterPro"/>
</dbReference>
<dbReference type="SMART" id="SM00249">
    <property type="entry name" value="PHD"/>
    <property type="match status" value="2"/>
</dbReference>
<comment type="similarity">
    <text evidence="5">Belongs to the glycosyltransferase 31 family.</text>
</comment>
<dbReference type="CDD" id="cd04301">
    <property type="entry name" value="NAT_SF"/>
    <property type="match status" value="1"/>
</dbReference>
<dbReference type="FunFam" id="3.90.550.50:FF:000012">
    <property type="entry name" value="Hexosyltransferase"/>
    <property type="match status" value="1"/>
</dbReference>
<comment type="subcellular location">
    <subcellularLocation>
        <location evidence="3">Golgi apparatus membrane</location>
        <topology evidence="3">Single-pass type II membrane protein</topology>
    </subcellularLocation>
    <subcellularLocation>
        <location evidence="2">Nucleus</location>
    </subcellularLocation>
</comment>
<proteinExistence type="inferred from homology"/>
<dbReference type="GO" id="GO:0016747">
    <property type="term" value="F:acyltransferase activity, transferring groups other than amino-acyl groups"/>
    <property type="evidence" value="ECO:0007669"/>
    <property type="project" value="InterPro"/>
</dbReference>
<evidence type="ECO:0000256" key="15">
    <source>
        <dbReference type="ARBA" id="ARBA00023136"/>
    </source>
</evidence>
<name>A0A5C7ICM7_9ROSI</name>
<evidence type="ECO:0000256" key="7">
    <source>
        <dbReference type="ARBA" id="ARBA00022679"/>
    </source>
</evidence>
<dbReference type="InterPro" id="IPR002659">
    <property type="entry name" value="Glyco_trans_31"/>
</dbReference>
<evidence type="ECO:0000256" key="11">
    <source>
        <dbReference type="ARBA" id="ARBA00022833"/>
    </source>
</evidence>
<protein>
    <recommendedName>
        <fullName evidence="26">PHD-type domain-containing protein</fullName>
    </recommendedName>
</protein>
<comment type="cofactor">
    <cofactor evidence="1">
        <name>Mn(2+)</name>
        <dbReference type="ChEBI" id="CHEBI:29035"/>
    </cofactor>
</comment>
<reference evidence="25" key="1">
    <citation type="journal article" date="2019" name="Gigascience">
        <title>De novo genome assembly of the endangered Acer yangbiense, a plant species with extremely small populations endemic to Yunnan Province, China.</title>
        <authorList>
            <person name="Yang J."/>
            <person name="Wariss H.M."/>
            <person name="Tao L."/>
            <person name="Zhang R."/>
            <person name="Yun Q."/>
            <person name="Hollingsworth P."/>
            <person name="Dao Z."/>
            <person name="Luo G."/>
            <person name="Guo H."/>
            <person name="Ma Y."/>
            <person name="Sun W."/>
        </authorList>
    </citation>
    <scope>NUCLEOTIDE SEQUENCE [LARGE SCALE GENOMIC DNA]</scope>
    <source>
        <strain evidence="25">cv. Malutang</strain>
    </source>
</reference>
<dbReference type="UniPathway" id="UPA00378"/>
<evidence type="ECO:0000256" key="6">
    <source>
        <dbReference type="ARBA" id="ARBA00022676"/>
    </source>
</evidence>
<keyword evidence="8" id="KW-0812">Transmembrane</keyword>
<evidence type="ECO:0000256" key="12">
    <source>
        <dbReference type="ARBA" id="ARBA00022968"/>
    </source>
</evidence>
<evidence type="ECO:0000256" key="20">
    <source>
        <dbReference type="PROSITE-ProRule" id="PRU00146"/>
    </source>
</evidence>
<keyword evidence="7" id="KW-0808">Transferase</keyword>
<dbReference type="SUPFAM" id="SSF57903">
    <property type="entry name" value="FYVE/PHD zinc finger"/>
    <property type="match status" value="1"/>
</dbReference>
<dbReference type="Pfam" id="PF01762">
    <property type="entry name" value="Galactosyl_T"/>
    <property type="match status" value="1"/>
</dbReference>
<feature type="domain" description="PHD-type" evidence="22">
    <location>
        <begin position="886"/>
        <end position="931"/>
    </location>
</feature>
<feature type="domain" description="N-acetyltransferase" evidence="23">
    <location>
        <begin position="1047"/>
        <end position="1186"/>
    </location>
</feature>
<evidence type="ECO:0000256" key="8">
    <source>
        <dbReference type="ARBA" id="ARBA00022692"/>
    </source>
</evidence>
<dbReference type="PANTHER" id="PTHR46508:SF2">
    <property type="entry name" value="INCREASED DNA METHYLATION 1"/>
    <property type="match status" value="1"/>
</dbReference>
<evidence type="ECO:0000256" key="19">
    <source>
        <dbReference type="ARBA" id="ARBA00055406"/>
    </source>
</evidence>
<keyword evidence="16" id="KW-0325">Glycoprotein</keyword>
<keyword evidence="18" id="KW-0539">Nucleus</keyword>
<evidence type="ECO:0000256" key="10">
    <source>
        <dbReference type="ARBA" id="ARBA00022771"/>
    </source>
</evidence>
<dbReference type="Pfam" id="PF23209">
    <property type="entry name" value="IDM1_C"/>
    <property type="match status" value="1"/>
</dbReference>
<feature type="compositionally biased region" description="Acidic residues" evidence="21">
    <location>
        <begin position="1297"/>
        <end position="1308"/>
    </location>
</feature>
<dbReference type="GO" id="GO:0000139">
    <property type="term" value="C:Golgi membrane"/>
    <property type="evidence" value="ECO:0007669"/>
    <property type="project" value="UniProtKB-SubCell"/>
</dbReference>
<dbReference type="SUPFAM" id="SSF55729">
    <property type="entry name" value="Acyl-CoA N-acyltransferases (Nat)"/>
    <property type="match status" value="1"/>
</dbReference>
<keyword evidence="12" id="KW-0735">Signal-anchor</keyword>
<evidence type="ECO:0000256" key="2">
    <source>
        <dbReference type="ARBA" id="ARBA00004123"/>
    </source>
</evidence>
<keyword evidence="14" id="KW-0333">Golgi apparatus</keyword>
<feature type="compositionally biased region" description="Basic and acidic residues" evidence="21">
    <location>
        <begin position="1262"/>
        <end position="1271"/>
    </location>
</feature>
<keyword evidence="13" id="KW-1133">Transmembrane helix</keyword>
<dbReference type="OrthoDB" id="429143at2759"/>
<dbReference type="CDD" id="cd15567">
    <property type="entry name" value="PHD4_NSD"/>
    <property type="match status" value="1"/>
</dbReference>
<comment type="caution">
    <text evidence="24">The sequence shown here is derived from an EMBL/GenBank/DDBJ whole genome shotgun (WGS) entry which is preliminary data.</text>
</comment>
<comment type="pathway">
    <text evidence="4">Protein modification; protein glycosylation.</text>
</comment>
<evidence type="ECO:0000256" key="17">
    <source>
        <dbReference type="ARBA" id="ARBA00023211"/>
    </source>
</evidence>
<sequence>MSSSRTVEDLCDDGFEGSHNEHHIFTEIFFGNDTAVTSKRCLVTGVINFEADNSKSTDISLCSNSENSSITSQCSSKNLFVEDSYKVTEISGEASGSRCFPERSVLPEGDDQNSSVKRMKFSVDKLSNTKPDMGNVLNSTVLTKEVVAGMSCPVTDSASQTAKLHLVDTSNHGVTSSCYLFKQHVDRGGDADHFNVIKHRLTSLDGSDSKEMVVGKAIASPISQESFATRLAVASPSMTVAEKSESSLHDVLRSSAFDPLGLDVDDAPLKMETKTDPCSLLRGHIIQLLKAAGWNIEKRQRPSRKYKDTIYRSPKGRLFREFPKVWRVCGQVILSDRYNLVLEDEGKVWTDINQFYTDLLDTLTIIEKEISRSGLANALAHRWSLLDPFVFVVLIDRKIGSLKKGDVVKAARTLVVDKSEKTDAVLALDNAEKQCFGISGTKRSSDLTSLPPCGSDSTCVLSGSFLYGIPTASIDVINVVGCSESASPHHDNNKISQSCNKQMSEDDVEEPKQSLGDVAMHSWEEKQQLFEGQETDKVGYHLQNSLDDSVNCRNDGLVHSHGFVTSGVLQQPGQSEDDGEKCVEALNLETEDKYSSPTEKAKKKARRKSKKISEIKLTLLDQSDILCVTLPEKTEQHDIDAISTQEEPKAVQEYLVSTTTIQGNHQNLSALSSCQHEIAKKCSKFKKIRRNCDGPRSGRKKPITCEIKDDDLLVAAIIKNKDCIRDITGSSSKMKPHKLRGRGKLKNQKGGCRLLPRTVGNRGKLVRNGVWSVEGTRTILSWMIVSRVISLNDVIQFRNPQDDAVIKDGLVSSDGIICKCCNQVLSVSQFKIHAGFGLNRPCSNLFMESGKPFTLCQLQAWSAEYKSRKSGNKTGTVDTDQDDKNDDSCGLCGEGGELICCDNCPAAFHQACLLLQELPAGCWYCANCTCRMCGDLGNGKGASSSFVTLKCSQCEHKYHEACLQDRYVCKGVVSDTWFCSGSCQEIYSGLQSHVGIMNHIADGFSWTLLRCFHEDQKVLSAQRFVLKAECNSKLAVALTIMEECFQSMVDPRTGIDMIPHVLYNRRSDFARLNYHGFYTVVLEKDDVLISVASVRVHGKVVAEMPLVATCSNYRRKGMCRRLMAAIEEMLISFKVEKLVVSAIPDLVETWTEGFGFTAMEKEEENSLNEINLMVFPGTVLLKKSLYGDQKADDRQLVNKFNFLGDTLALGMNELTEVEPIVGSVNKTGAETETVEGLLSRPAQFDQTDAEGVQLHPAHFDQPDVEADHDADADADADAEPKPVEGAQLQPAHFDQPDVEADDADADADAEPKPVEGTAPQQIHPKTDRTMPSSPKFFHARPFASQSTRKSTFLIFSCLMIGLSGFLFGLSVSRGNNRCVNTAQPRSVRVVWDTSGNSNKLVADADKYPIPATHDKKKRHKVMGFVGIQTGFGSTGRRRSLRSTWMPSDRQGLQRLEESTGLAFRFIIGRTSDRSKMTELKREVAEYDDFLLLDIEEEYSKLPYKTLAFFKAAYALYESEFYVKADDDIYLRPDRLSLLLAKERSHSQTYLGCMKKGPVFTDPKLKWFEPLSFLLGKEYFLHAYGPLYALSSDVVASLVALRNNSFRMFSNEDVTIGAWMLAMNVNHEDNRALCEPECKPTSIAVWDIPRCSGLCNPEKRLLELHQMESCSKSPTMETDD</sequence>
<dbReference type="PROSITE" id="PS50016">
    <property type="entry name" value="ZF_PHD_2"/>
    <property type="match status" value="1"/>
</dbReference>
<comment type="function">
    <text evidence="19">Beta-1,3-galactosyltransferase that transfers galactose from UDP-galactose to substrates with a terminal glycosyl residue.</text>
</comment>
<dbReference type="InterPro" id="IPR011011">
    <property type="entry name" value="Znf_FYVE_PHD"/>
</dbReference>
<dbReference type="GO" id="GO:0005634">
    <property type="term" value="C:nucleus"/>
    <property type="evidence" value="ECO:0007669"/>
    <property type="project" value="UniProtKB-SubCell"/>
</dbReference>
<feature type="region of interest" description="Disordered" evidence="21">
    <location>
        <begin position="1262"/>
        <end position="1284"/>
    </location>
</feature>
<gene>
    <name evidence="24" type="ORF">EZV62_008050</name>
</gene>
<dbReference type="Pfam" id="PF16135">
    <property type="entry name" value="TDBD"/>
    <property type="match status" value="1"/>
</dbReference>
<keyword evidence="25" id="KW-1185">Reference proteome</keyword>
<evidence type="ECO:0000259" key="23">
    <source>
        <dbReference type="PROSITE" id="PS51186"/>
    </source>
</evidence>
<accession>A0A5C7ICM7</accession>
<dbReference type="InterPro" id="IPR000182">
    <property type="entry name" value="GNAT_dom"/>
</dbReference>
<dbReference type="PROSITE" id="PS51186">
    <property type="entry name" value="GNAT"/>
    <property type="match status" value="1"/>
</dbReference>
<dbReference type="InterPro" id="IPR019787">
    <property type="entry name" value="Znf_PHD-finger"/>
</dbReference>
<evidence type="ECO:0000256" key="3">
    <source>
        <dbReference type="ARBA" id="ARBA00004323"/>
    </source>
</evidence>
<dbReference type="InterPro" id="IPR056511">
    <property type="entry name" value="IDM1_C"/>
</dbReference>
<dbReference type="PANTHER" id="PTHR46508">
    <property type="entry name" value="PHD FINGER FAMILY PROTEIN"/>
    <property type="match status" value="1"/>
</dbReference>
<dbReference type="InterPro" id="IPR016181">
    <property type="entry name" value="Acyl_CoA_acyltransferase"/>
</dbReference>
<dbReference type="GO" id="GO:0008270">
    <property type="term" value="F:zinc ion binding"/>
    <property type="evidence" value="ECO:0007669"/>
    <property type="project" value="UniProtKB-KW"/>
</dbReference>
<organism evidence="24 25">
    <name type="scientific">Acer yangbiense</name>
    <dbReference type="NCBI Taxonomy" id="1000413"/>
    <lineage>
        <taxon>Eukaryota</taxon>
        <taxon>Viridiplantae</taxon>
        <taxon>Streptophyta</taxon>
        <taxon>Embryophyta</taxon>
        <taxon>Tracheophyta</taxon>
        <taxon>Spermatophyta</taxon>
        <taxon>Magnoliopsida</taxon>
        <taxon>eudicotyledons</taxon>
        <taxon>Gunneridae</taxon>
        <taxon>Pentapetalae</taxon>
        <taxon>rosids</taxon>
        <taxon>malvids</taxon>
        <taxon>Sapindales</taxon>
        <taxon>Sapindaceae</taxon>
        <taxon>Hippocastanoideae</taxon>
        <taxon>Acereae</taxon>
        <taxon>Acer</taxon>
    </lineage>
</organism>
<dbReference type="InterPro" id="IPR013083">
    <property type="entry name" value="Znf_RING/FYVE/PHD"/>
</dbReference>
<dbReference type="InterPro" id="IPR001965">
    <property type="entry name" value="Znf_PHD"/>
</dbReference>
<evidence type="ECO:0000313" key="24">
    <source>
        <dbReference type="EMBL" id="TXG66775.1"/>
    </source>
</evidence>
<keyword evidence="6" id="KW-0328">Glycosyltransferase</keyword>
<keyword evidence="11" id="KW-0862">Zinc</keyword>
<dbReference type="Gene3D" id="3.40.630.30">
    <property type="match status" value="1"/>
</dbReference>